<dbReference type="CDD" id="cd13566">
    <property type="entry name" value="PBP2_phosphate"/>
    <property type="match status" value="1"/>
</dbReference>
<evidence type="ECO:0000313" key="4">
    <source>
        <dbReference type="EMBL" id="MDV0444524.1"/>
    </source>
</evidence>
<comment type="caution">
    <text evidence="4">The sequence shown here is derived from an EMBL/GenBank/DDBJ whole genome shotgun (WGS) entry which is preliminary data.</text>
</comment>
<proteinExistence type="predicted"/>
<organism evidence="4 5">
    <name type="scientific">Methanimicrococcus hacksteinii</name>
    <dbReference type="NCBI Taxonomy" id="3028293"/>
    <lineage>
        <taxon>Archaea</taxon>
        <taxon>Methanobacteriati</taxon>
        <taxon>Methanobacteriota</taxon>
        <taxon>Stenosarchaea group</taxon>
        <taxon>Methanomicrobia</taxon>
        <taxon>Methanosarcinales</taxon>
        <taxon>Methanosarcinaceae</taxon>
        <taxon>Methanimicrococcus</taxon>
    </lineage>
</organism>
<gene>
    <name evidence="4" type="primary">pstS</name>
    <name evidence="4" type="ORF">MmiAt1_00500</name>
</gene>
<dbReference type="NCBIfam" id="TIGR02136">
    <property type="entry name" value="ptsS_2"/>
    <property type="match status" value="1"/>
</dbReference>
<dbReference type="InterPro" id="IPR024370">
    <property type="entry name" value="PBP_domain"/>
</dbReference>
<keyword evidence="5" id="KW-1185">Reference proteome</keyword>
<dbReference type="PANTHER" id="PTHR30570:SF1">
    <property type="entry name" value="PHOSPHATE-BINDING PROTEIN PSTS"/>
    <property type="match status" value="1"/>
</dbReference>
<dbReference type="RefSeq" id="WP_318784914.1">
    <property type="nucleotide sequence ID" value="NZ_JAWDKC010000001.1"/>
</dbReference>
<keyword evidence="1" id="KW-0813">Transport</keyword>
<evidence type="ECO:0000313" key="5">
    <source>
        <dbReference type="Proteomes" id="UP001272052"/>
    </source>
</evidence>
<accession>A0ABU3VM92</accession>
<dbReference type="EMBL" id="JAWDKC010000001">
    <property type="protein sequence ID" value="MDV0444524.1"/>
    <property type="molecule type" value="Genomic_DNA"/>
</dbReference>
<dbReference type="InterPro" id="IPR011862">
    <property type="entry name" value="Phos-bd"/>
</dbReference>
<reference evidence="4 5" key="1">
    <citation type="submission" date="2023-06" db="EMBL/GenBank/DDBJ databases">
        <title>Genome sequence of Methanimicrococcus sp. At1.</title>
        <authorList>
            <person name="Protasov E."/>
            <person name="Platt K."/>
            <person name="Poehlein A."/>
            <person name="Daniel R."/>
            <person name="Brune A."/>
        </authorList>
    </citation>
    <scope>NUCLEOTIDE SEQUENCE [LARGE SCALE GENOMIC DNA]</scope>
    <source>
        <strain evidence="4 5">At1</strain>
    </source>
</reference>
<sequence>MKTFKIKNKNHAKISTTQITALLAILLLTFFGAGCLGQNTDDGTIAVSGSTSVLPLAQTLSENYMRENTDVIISVKGGGSGTGIAELIDGSNNIAMSSREIKDSEISNAGAKGINPVEHEIAKDGIAVIIHPSNPVPALTLDQLQKIYSGEIKNWKEVGGEDAEIAAIARDSSSGTQEFFKEAVMGEISFRNDLITQSATGAVTQEVSQNPKAVGFIGAAYQNNAVKTVGIESGGTTVTPTEENILNGKYPLSRSLYLYTDKNTKTAASEFIEYILSADGQKVVSEMGYAPLKKA</sequence>
<dbReference type="Gene3D" id="3.40.190.10">
    <property type="entry name" value="Periplasmic binding protein-like II"/>
    <property type="match status" value="2"/>
</dbReference>
<evidence type="ECO:0000256" key="2">
    <source>
        <dbReference type="ARBA" id="ARBA00022729"/>
    </source>
</evidence>
<protein>
    <submittedName>
        <fullName evidence="4">Phosphate-binding protein PstS</fullName>
    </submittedName>
</protein>
<feature type="domain" description="PBP" evidence="3">
    <location>
        <begin position="38"/>
        <end position="278"/>
    </location>
</feature>
<keyword evidence="2" id="KW-0732">Signal</keyword>
<dbReference type="Pfam" id="PF12849">
    <property type="entry name" value="PBP_like_2"/>
    <property type="match status" value="1"/>
</dbReference>
<dbReference type="PROSITE" id="PS51257">
    <property type="entry name" value="PROKAR_LIPOPROTEIN"/>
    <property type="match status" value="1"/>
</dbReference>
<dbReference type="Proteomes" id="UP001272052">
    <property type="component" value="Unassembled WGS sequence"/>
</dbReference>
<evidence type="ECO:0000256" key="1">
    <source>
        <dbReference type="ARBA" id="ARBA00022448"/>
    </source>
</evidence>
<dbReference type="PANTHER" id="PTHR30570">
    <property type="entry name" value="PERIPLASMIC PHOSPHATE BINDING COMPONENT OF PHOSPHATE ABC TRANSPORTER"/>
    <property type="match status" value="1"/>
</dbReference>
<dbReference type="SUPFAM" id="SSF53850">
    <property type="entry name" value="Periplasmic binding protein-like II"/>
    <property type="match status" value="1"/>
</dbReference>
<evidence type="ECO:0000259" key="3">
    <source>
        <dbReference type="Pfam" id="PF12849"/>
    </source>
</evidence>
<dbReference type="InterPro" id="IPR050811">
    <property type="entry name" value="Phosphate_ABC_transporter"/>
</dbReference>
<name>A0ABU3VM92_9EURY</name>